<evidence type="ECO:0000313" key="2">
    <source>
        <dbReference type="Proteomes" id="UP001054945"/>
    </source>
</evidence>
<reference evidence="1 2" key="1">
    <citation type="submission" date="2021-06" db="EMBL/GenBank/DDBJ databases">
        <title>Caerostris extrusa draft genome.</title>
        <authorList>
            <person name="Kono N."/>
            <person name="Arakawa K."/>
        </authorList>
    </citation>
    <scope>NUCLEOTIDE SEQUENCE [LARGE SCALE GENOMIC DNA]</scope>
</reference>
<dbReference type="EMBL" id="BPLR01014132">
    <property type="protein sequence ID" value="GIY66563.1"/>
    <property type="molecule type" value="Genomic_DNA"/>
</dbReference>
<protein>
    <submittedName>
        <fullName evidence="1">Uncharacterized protein</fullName>
    </submittedName>
</protein>
<proteinExistence type="predicted"/>
<dbReference type="AlphaFoldDB" id="A0AAV4V934"/>
<dbReference type="Proteomes" id="UP001054945">
    <property type="component" value="Unassembled WGS sequence"/>
</dbReference>
<gene>
    <name evidence="1" type="ORF">CEXT_798211</name>
</gene>
<evidence type="ECO:0000313" key="1">
    <source>
        <dbReference type="EMBL" id="GIY66563.1"/>
    </source>
</evidence>
<organism evidence="1 2">
    <name type="scientific">Caerostris extrusa</name>
    <name type="common">Bark spider</name>
    <name type="synonym">Caerostris bankana</name>
    <dbReference type="NCBI Taxonomy" id="172846"/>
    <lineage>
        <taxon>Eukaryota</taxon>
        <taxon>Metazoa</taxon>
        <taxon>Ecdysozoa</taxon>
        <taxon>Arthropoda</taxon>
        <taxon>Chelicerata</taxon>
        <taxon>Arachnida</taxon>
        <taxon>Araneae</taxon>
        <taxon>Araneomorphae</taxon>
        <taxon>Entelegynae</taxon>
        <taxon>Araneoidea</taxon>
        <taxon>Araneidae</taxon>
        <taxon>Caerostris</taxon>
    </lineage>
</organism>
<comment type="caution">
    <text evidence="1">The sequence shown here is derived from an EMBL/GenBank/DDBJ whole genome shotgun (WGS) entry which is preliminary data.</text>
</comment>
<name>A0AAV4V934_CAEEX</name>
<accession>A0AAV4V934</accession>
<sequence length="78" mass="9192">MDEHTVECLVKYSPGHYSHLLLDLPPQLPLLLKRVEEELIKGIESRLHQRVRVCYSEGQKREIITGDVLSEKRIRNER</sequence>
<keyword evidence="2" id="KW-1185">Reference proteome</keyword>